<organism evidence="7 8">
    <name type="scientific">Callosobruchus maculatus</name>
    <name type="common">Southern cowpea weevil</name>
    <name type="synonym">Pulse bruchid</name>
    <dbReference type="NCBI Taxonomy" id="64391"/>
    <lineage>
        <taxon>Eukaryota</taxon>
        <taxon>Metazoa</taxon>
        <taxon>Ecdysozoa</taxon>
        <taxon>Arthropoda</taxon>
        <taxon>Hexapoda</taxon>
        <taxon>Insecta</taxon>
        <taxon>Pterygota</taxon>
        <taxon>Neoptera</taxon>
        <taxon>Endopterygota</taxon>
        <taxon>Coleoptera</taxon>
        <taxon>Polyphaga</taxon>
        <taxon>Cucujiformia</taxon>
        <taxon>Chrysomeloidea</taxon>
        <taxon>Chrysomelidae</taxon>
        <taxon>Bruchinae</taxon>
        <taxon>Bruchini</taxon>
        <taxon>Callosobruchus</taxon>
    </lineage>
</organism>
<dbReference type="PROSITE" id="PS01360">
    <property type="entry name" value="ZF_MYND_1"/>
    <property type="match status" value="1"/>
</dbReference>
<feature type="domain" description="MYND-type" evidence="6">
    <location>
        <begin position="6"/>
        <end position="42"/>
    </location>
</feature>
<proteinExistence type="predicted"/>
<dbReference type="GO" id="GO:0008276">
    <property type="term" value="F:protein methyltransferase activity"/>
    <property type="evidence" value="ECO:0007669"/>
    <property type="project" value="UniProtKB-ARBA"/>
</dbReference>
<dbReference type="PROSITE" id="PS50280">
    <property type="entry name" value="SET"/>
    <property type="match status" value="1"/>
</dbReference>
<evidence type="ECO:0000259" key="5">
    <source>
        <dbReference type="PROSITE" id="PS50280"/>
    </source>
</evidence>
<dbReference type="Proteomes" id="UP000410492">
    <property type="component" value="Unassembled WGS sequence"/>
</dbReference>
<dbReference type="PANTHER" id="PTHR46455">
    <property type="entry name" value="SET AND MYND DOMAIN CONTAINING, ARTHROPOD-SPECIFIC, MEMBER 4, ISOFORM A"/>
    <property type="match status" value="1"/>
</dbReference>
<reference evidence="7 8" key="1">
    <citation type="submission" date="2019-01" db="EMBL/GenBank/DDBJ databases">
        <authorList>
            <person name="Sayadi A."/>
        </authorList>
    </citation>
    <scope>NUCLEOTIDE SEQUENCE [LARGE SCALE GENOMIC DNA]</scope>
</reference>
<dbReference type="InterPro" id="IPR002893">
    <property type="entry name" value="Znf_MYND"/>
</dbReference>
<sequence length="549" mass="63211">MPEGPCEVCQRVTQRKCSTCHQVYYCSEEHENENKETHQASCSPFEISTSKELGRHLIATRDLKPSDVVLTEEPLVFGPKPQQIKEGPFPCVGCCRILTDQTCERCPLCLWPVCKLDCPGLKQPHFHGFECTILRQRATNTEAKPFYEYFRFDILIILRALNLQNSNPKYWEAMLALEDHLELRGPDTDVYKAIEEKIKILEENYLNPLNKKVGEPVLKNCSPDLIHKIYGILDVNATELTEEIEAMVLYPTASLFEHNCVPNTMQTIDEKENFRITFRAALPIKKGGHITSTYTNILWGTSARRDHLKQTKYFTCKCKRCKDPTEFGTYFSALRCLGNEENSPCGGTQLPKNPTEEDCIWVCDRCKIQLPDKEMMNFVNHLSTEVDRVMSRRPKIAELEDVLSKLLNFLHENHYLNYIVKHSLVQLYGNEGNREITAGLLTTKLKMCQDLIDITKKIDPGNARLSLYMGVLLNEKFIGTFKMITMMYEKEKKVDAGKLQEVLNILEENKNVLKYEINTTSGTRLLNVVCKNEMQFKSWMESNDLKAYV</sequence>
<evidence type="ECO:0000256" key="3">
    <source>
        <dbReference type="ARBA" id="ARBA00022833"/>
    </source>
</evidence>
<dbReference type="OrthoDB" id="3174329at2759"/>
<keyword evidence="3" id="KW-0862">Zinc</keyword>
<dbReference type="InterPro" id="IPR046341">
    <property type="entry name" value="SET_dom_sf"/>
</dbReference>
<dbReference type="EMBL" id="CAACVG010014688">
    <property type="protein sequence ID" value="VEN63536.1"/>
    <property type="molecule type" value="Genomic_DNA"/>
</dbReference>
<evidence type="ECO:0000256" key="2">
    <source>
        <dbReference type="ARBA" id="ARBA00022771"/>
    </source>
</evidence>
<dbReference type="Gene3D" id="6.10.140.2220">
    <property type="match status" value="2"/>
</dbReference>
<keyword evidence="1" id="KW-0479">Metal-binding</keyword>
<dbReference type="GO" id="GO:0008170">
    <property type="term" value="F:N-methyltransferase activity"/>
    <property type="evidence" value="ECO:0007669"/>
    <property type="project" value="UniProtKB-ARBA"/>
</dbReference>
<protein>
    <recommendedName>
        <fullName evidence="9">MYND-type domain-containing protein</fullName>
    </recommendedName>
</protein>
<dbReference type="Gene3D" id="2.170.270.10">
    <property type="entry name" value="SET domain"/>
    <property type="match status" value="1"/>
</dbReference>
<dbReference type="AlphaFoldDB" id="A0A653DTJ0"/>
<dbReference type="GO" id="GO:0008757">
    <property type="term" value="F:S-adenosylmethionine-dependent methyltransferase activity"/>
    <property type="evidence" value="ECO:0007669"/>
    <property type="project" value="UniProtKB-ARBA"/>
</dbReference>
<dbReference type="PANTHER" id="PTHR46455:SF2">
    <property type="entry name" value="AT24727P"/>
    <property type="match status" value="1"/>
</dbReference>
<dbReference type="PROSITE" id="PS50865">
    <property type="entry name" value="ZF_MYND_2"/>
    <property type="match status" value="1"/>
</dbReference>
<dbReference type="Pfam" id="PF01753">
    <property type="entry name" value="zf-MYND"/>
    <property type="match status" value="1"/>
</dbReference>
<evidence type="ECO:0000313" key="8">
    <source>
        <dbReference type="Proteomes" id="UP000410492"/>
    </source>
</evidence>
<evidence type="ECO:0000259" key="6">
    <source>
        <dbReference type="PROSITE" id="PS50865"/>
    </source>
</evidence>
<evidence type="ECO:0008006" key="9">
    <source>
        <dbReference type="Google" id="ProtNLM"/>
    </source>
</evidence>
<feature type="domain" description="SET" evidence="5">
    <location>
        <begin position="43"/>
        <end position="295"/>
    </location>
</feature>
<dbReference type="SUPFAM" id="SSF82199">
    <property type="entry name" value="SET domain"/>
    <property type="match status" value="1"/>
</dbReference>
<dbReference type="InterPro" id="IPR053010">
    <property type="entry name" value="SET_SmydA-8"/>
</dbReference>
<evidence type="ECO:0000256" key="4">
    <source>
        <dbReference type="PROSITE-ProRule" id="PRU00134"/>
    </source>
</evidence>
<dbReference type="InterPro" id="IPR001214">
    <property type="entry name" value="SET_dom"/>
</dbReference>
<keyword evidence="8" id="KW-1185">Reference proteome</keyword>
<dbReference type="CDD" id="cd20071">
    <property type="entry name" value="SET_SMYD"/>
    <property type="match status" value="1"/>
</dbReference>
<accession>A0A653DTJ0</accession>
<dbReference type="Gene3D" id="1.10.220.160">
    <property type="match status" value="1"/>
</dbReference>
<evidence type="ECO:0000313" key="7">
    <source>
        <dbReference type="EMBL" id="VEN63536.1"/>
    </source>
</evidence>
<dbReference type="GO" id="GO:0008270">
    <property type="term" value="F:zinc ion binding"/>
    <property type="evidence" value="ECO:0007669"/>
    <property type="project" value="UniProtKB-KW"/>
</dbReference>
<name>A0A653DTJ0_CALMS</name>
<dbReference type="Pfam" id="PF00856">
    <property type="entry name" value="SET"/>
    <property type="match status" value="1"/>
</dbReference>
<evidence type="ECO:0000256" key="1">
    <source>
        <dbReference type="ARBA" id="ARBA00022723"/>
    </source>
</evidence>
<gene>
    <name evidence="7" type="ORF">CALMAC_LOCUS20339</name>
</gene>
<keyword evidence="2 4" id="KW-0863">Zinc-finger</keyword>